<evidence type="ECO:0000259" key="13">
    <source>
        <dbReference type="Pfam" id="PF17842"/>
    </source>
</evidence>
<comment type="catalytic activity">
    <reaction evidence="12">
        <text>small RNA 3'-end nucleotide + S-adenosyl-L-methionine = small RNA 3'-end 2'-O-methylnucleotide + S-adenosyl-L-homocysteine + H(+)</text>
        <dbReference type="Rhea" id="RHEA:37887"/>
        <dbReference type="Rhea" id="RHEA-COMP:10415"/>
        <dbReference type="Rhea" id="RHEA-COMP:10416"/>
        <dbReference type="ChEBI" id="CHEBI:15378"/>
        <dbReference type="ChEBI" id="CHEBI:57856"/>
        <dbReference type="ChEBI" id="CHEBI:59789"/>
        <dbReference type="ChEBI" id="CHEBI:74896"/>
        <dbReference type="ChEBI" id="CHEBI:74898"/>
        <dbReference type="EC" id="2.1.1.386"/>
    </reaction>
</comment>
<evidence type="ECO:0000313" key="15">
    <source>
        <dbReference type="EMBL" id="KAH9288302.1"/>
    </source>
</evidence>
<comment type="cofactor">
    <cofactor evidence="1">
        <name>Mg(2+)</name>
        <dbReference type="ChEBI" id="CHEBI:18420"/>
    </cofactor>
</comment>
<dbReference type="Proteomes" id="UP000824469">
    <property type="component" value="Unassembled WGS sequence"/>
</dbReference>
<gene>
    <name evidence="15" type="ORF">KI387_032419</name>
</gene>
<keyword evidence="6" id="KW-0949">S-adenosyl-L-methionine</keyword>
<keyword evidence="16" id="KW-1185">Reference proteome</keyword>
<dbReference type="EC" id="2.1.1.386" evidence="11"/>
<feature type="non-terminal residue" evidence="15">
    <location>
        <position position="1"/>
    </location>
</feature>
<evidence type="ECO:0000256" key="8">
    <source>
        <dbReference type="ARBA" id="ARBA00022842"/>
    </source>
</evidence>
<keyword evidence="10" id="KW-0943">RNA-mediated gene silencing</keyword>
<dbReference type="InterPro" id="IPR040870">
    <property type="entry name" value="HEN1_dsRBD2"/>
</dbReference>
<evidence type="ECO:0000256" key="3">
    <source>
        <dbReference type="ARBA" id="ARBA00021330"/>
    </source>
</evidence>
<keyword evidence="4" id="KW-0489">Methyltransferase</keyword>
<evidence type="ECO:0000256" key="10">
    <source>
        <dbReference type="ARBA" id="ARBA00023158"/>
    </source>
</evidence>
<evidence type="ECO:0000256" key="5">
    <source>
        <dbReference type="ARBA" id="ARBA00022679"/>
    </source>
</evidence>
<keyword evidence="8" id="KW-0460">Magnesium</keyword>
<feature type="domain" description="HEN1 double-stranded RNA binding" evidence="13">
    <location>
        <begin position="373"/>
        <end position="529"/>
    </location>
</feature>
<accession>A0AA38BRW4</accession>
<dbReference type="InterPro" id="IPR029063">
    <property type="entry name" value="SAM-dependent_MTases_sf"/>
</dbReference>
<dbReference type="InterPro" id="IPR026610">
    <property type="entry name" value="Hen1"/>
</dbReference>
<comment type="similarity">
    <text evidence="2">Belongs to the methyltransferase superfamily. HEN1 family.</text>
</comment>
<organism evidence="15 16">
    <name type="scientific">Taxus chinensis</name>
    <name type="common">Chinese yew</name>
    <name type="synonym">Taxus wallichiana var. chinensis</name>
    <dbReference type="NCBI Taxonomy" id="29808"/>
    <lineage>
        <taxon>Eukaryota</taxon>
        <taxon>Viridiplantae</taxon>
        <taxon>Streptophyta</taxon>
        <taxon>Embryophyta</taxon>
        <taxon>Tracheophyta</taxon>
        <taxon>Spermatophyta</taxon>
        <taxon>Pinopsida</taxon>
        <taxon>Pinidae</taxon>
        <taxon>Conifers II</taxon>
        <taxon>Cupressales</taxon>
        <taxon>Taxaceae</taxon>
        <taxon>Taxus</taxon>
    </lineage>
</organism>
<sequence>MTTNTPKAIIFNKYGQNAHYKTEIVPAEPAEDAPRLLVSQPRQNKYCCCLELPEFSVTSDIFIRKKDAEQAAAKLAIEKLGIQLTVDASANKPLTEEEKWKALKDRLSSTFTEKFILSHSPLVAHFKAAVQRQGDMYGLVPAAVLAAIDNRIVNLCKSINSKAETDPVLSLALVLKAAKSCGLLHSSLDSLWIGKREPFSIQIKEKLVNWTPESTGKTNGTVEYIERTESLFLEAVYIPSSEKSVESLTLKIDPHDYFVDVIAHHLSVRDSSHLLISRILKKAPLESRLYFPVPNSMPSVADLNGISFVSNEHGGTPPCQLKFNSRASNLVGQKIHGDVILAAVGSTWRSFGTLSWENINLSIYNRMLLSRTPRGNYKLSRDAILVAELPTSFTTRSRWHGALPRDLLVESCHHYLLSDPDFFLSVDGTSWIDSRVELQNSKHTNQGERYSNGTEKRAEMLKRDKGEKNGALNDIQNMESDKDSMVRGPFVCVVKILSKTGESIIECASEHSYRSRTDAIQSASLKALHHKYFKSDHVLCATFRGNPVTPEISDHVSVEDLNKKPASPQLPSVAFCISDNVFSSHEISSSEYCDMSFSTQSKFLHNDEMDFDYYHDMTHLHTGGSNSGKAPTSGTIACISYRVCLIDECVRECLEHREDFEFEIGTGAVIPQLEVCVTCISVNESKSFCTPLPPENEILAAAGAIAGKISRFSLGASFLEYNVELLRMIEPMEERMEQALFSPPLSKQRMEYALHLLSENSAKCLVDLGCGSGSLFDTLLDQETDLVHIVGVDISEKSLGRAAKILHSKLSNHKSHSSTASVLSASLYYGSITEPDQRICGFDVATCIE</sequence>
<feature type="domain" description="Small RNA 2'-O-methyltransferase Hen1 La-motif C-terminal" evidence="14">
    <location>
        <begin position="233"/>
        <end position="370"/>
    </location>
</feature>
<dbReference type="SUPFAM" id="SSF54534">
    <property type="entry name" value="FKBP-like"/>
    <property type="match status" value="1"/>
</dbReference>
<proteinExistence type="inferred from homology"/>
<evidence type="ECO:0000256" key="11">
    <source>
        <dbReference type="ARBA" id="ARBA00035025"/>
    </source>
</evidence>
<dbReference type="GO" id="GO:0090486">
    <property type="term" value="F:small RNA 2'-O-methyltransferase activity"/>
    <property type="evidence" value="ECO:0007669"/>
    <property type="project" value="UniProtKB-EC"/>
</dbReference>
<keyword evidence="7" id="KW-0479">Metal-binding</keyword>
<protein>
    <recommendedName>
        <fullName evidence="3">Small RNA 2'-O-methyltransferase</fullName>
        <ecNumber evidence="11">2.1.1.386</ecNumber>
    </recommendedName>
</protein>
<evidence type="ECO:0000256" key="1">
    <source>
        <dbReference type="ARBA" id="ARBA00001946"/>
    </source>
</evidence>
<evidence type="ECO:0000256" key="4">
    <source>
        <dbReference type="ARBA" id="ARBA00022603"/>
    </source>
</evidence>
<dbReference type="EMBL" id="JAHRHJ020003813">
    <property type="protein sequence ID" value="KAH9288302.1"/>
    <property type="molecule type" value="Genomic_DNA"/>
</dbReference>
<dbReference type="Pfam" id="PF17842">
    <property type="entry name" value="dsRBD2"/>
    <property type="match status" value="1"/>
</dbReference>
<reference evidence="15 16" key="1">
    <citation type="journal article" date="2021" name="Nat. Plants">
        <title>The Taxus genome provides insights into paclitaxel biosynthesis.</title>
        <authorList>
            <person name="Xiong X."/>
            <person name="Gou J."/>
            <person name="Liao Q."/>
            <person name="Li Y."/>
            <person name="Zhou Q."/>
            <person name="Bi G."/>
            <person name="Li C."/>
            <person name="Du R."/>
            <person name="Wang X."/>
            <person name="Sun T."/>
            <person name="Guo L."/>
            <person name="Liang H."/>
            <person name="Lu P."/>
            <person name="Wu Y."/>
            <person name="Zhang Z."/>
            <person name="Ro D.K."/>
            <person name="Shang Y."/>
            <person name="Huang S."/>
            <person name="Yan J."/>
        </authorList>
    </citation>
    <scope>NUCLEOTIDE SEQUENCE [LARGE SCALE GENOMIC DNA]</scope>
    <source>
        <strain evidence="15">Ta-2019</strain>
    </source>
</reference>
<evidence type="ECO:0000256" key="6">
    <source>
        <dbReference type="ARBA" id="ARBA00022691"/>
    </source>
</evidence>
<dbReference type="AlphaFoldDB" id="A0AA38BRW4"/>
<dbReference type="Pfam" id="PF21224">
    <property type="entry name" value="Hen1_LCD"/>
    <property type="match status" value="1"/>
</dbReference>
<dbReference type="GO" id="GO:0005737">
    <property type="term" value="C:cytoplasm"/>
    <property type="evidence" value="ECO:0007669"/>
    <property type="project" value="TreeGrafter"/>
</dbReference>
<dbReference type="SUPFAM" id="SSF53335">
    <property type="entry name" value="S-adenosyl-L-methionine-dependent methyltransferases"/>
    <property type="match status" value="1"/>
</dbReference>
<dbReference type="GO" id="GO:0030422">
    <property type="term" value="P:siRNA processing"/>
    <property type="evidence" value="ECO:0007669"/>
    <property type="project" value="TreeGrafter"/>
</dbReference>
<dbReference type="Gene3D" id="3.40.50.150">
    <property type="entry name" value="Vaccinia Virus protein VP39"/>
    <property type="match status" value="1"/>
</dbReference>
<keyword evidence="9" id="KW-0694">RNA-binding</keyword>
<dbReference type="GO" id="GO:0003723">
    <property type="term" value="F:RNA binding"/>
    <property type="evidence" value="ECO:0007669"/>
    <property type="project" value="UniProtKB-KW"/>
</dbReference>
<evidence type="ECO:0000256" key="7">
    <source>
        <dbReference type="ARBA" id="ARBA00022723"/>
    </source>
</evidence>
<name>A0AA38BRW4_TAXCH</name>
<comment type="caution">
    <text evidence="15">The sequence shown here is derived from an EMBL/GenBank/DDBJ whole genome shotgun (WGS) entry which is preliminary data.</text>
</comment>
<dbReference type="GO" id="GO:0005634">
    <property type="term" value="C:nucleus"/>
    <property type="evidence" value="ECO:0007669"/>
    <property type="project" value="TreeGrafter"/>
</dbReference>
<dbReference type="PANTHER" id="PTHR21404:SF3">
    <property type="entry name" value="SMALL RNA 2'-O-METHYLTRANSFERASE"/>
    <property type="match status" value="1"/>
</dbReference>
<dbReference type="OMA" id="ELLWEWP"/>
<evidence type="ECO:0000256" key="2">
    <source>
        <dbReference type="ARBA" id="ARBA00009026"/>
    </source>
</evidence>
<dbReference type="GO" id="GO:0001510">
    <property type="term" value="P:RNA methylation"/>
    <property type="evidence" value="ECO:0007669"/>
    <property type="project" value="InterPro"/>
</dbReference>
<dbReference type="PANTHER" id="PTHR21404">
    <property type="entry name" value="HEN1"/>
    <property type="match status" value="1"/>
</dbReference>
<evidence type="ECO:0000259" key="14">
    <source>
        <dbReference type="Pfam" id="PF18441"/>
    </source>
</evidence>
<dbReference type="InterPro" id="IPR040813">
    <property type="entry name" value="Hen1_Lam_C"/>
</dbReference>
<evidence type="ECO:0000256" key="9">
    <source>
        <dbReference type="ARBA" id="ARBA00022884"/>
    </source>
</evidence>
<keyword evidence="5" id="KW-0808">Transferase</keyword>
<dbReference type="Pfam" id="PF18441">
    <property type="entry name" value="Hen1_Lam_C"/>
    <property type="match status" value="1"/>
</dbReference>
<evidence type="ECO:0000313" key="16">
    <source>
        <dbReference type="Proteomes" id="UP000824469"/>
    </source>
</evidence>
<dbReference type="GO" id="GO:0046872">
    <property type="term" value="F:metal ion binding"/>
    <property type="evidence" value="ECO:0007669"/>
    <property type="project" value="UniProtKB-KW"/>
</dbReference>
<dbReference type="Gene3D" id="3.30.160.20">
    <property type="match status" value="1"/>
</dbReference>
<evidence type="ECO:0000256" key="12">
    <source>
        <dbReference type="ARBA" id="ARBA00048418"/>
    </source>
</evidence>